<dbReference type="InParanoid" id="A0A0D0E8V1"/>
<sequence length="450" mass="50100">MEDEVEILQDSSTNASRTGNNDICQLCSQNLGGLSAGEREVHYDRHKSGHPTKSLSKVKRLKPASVKFFRKTSPTKSDKNTEDEFWHAAQSKAPPANYTPGLLTILKDALKKSHVAGLTQRAVLCYERTPHIHREFFDASWGCGYRNFLMACAALVDQQIESLYFPLLEDPLPPGVRNLQRWIETAWKQGYDDIGAKELDHKLVGTKKFIGTGELYVAFTSRRIPCVLVDFSLGNSRNGFTELTDWVVGYFSDSFKRQGNVNDVLRHATPVVATDKMPVIMQYEGHSVTIVGYELAKNGVVNLLVFDPSRKPDKNLRQAALAGPSNVTWTASSSPLPEMLRSQGCSLLGKTKRCESSASSVSKKRPRLNKDPDDDVVIISDTEDERAKGARKSAAATYTLSPNTVVKEFRANSSKLQNKEEFQLLFFTMDNPLSPQEQANRKVVHSIVGC</sequence>
<dbReference type="GO" id="GO:0016787">
    <property type="term" value="F:hydrolase activity"/>
    <property type="evidence" value="ECO:0007669"/>
    <property type="project" value="UniProtKB-KW"/>
</dbReference>
<feature type="compositionally biased region" description="Polar residues" evidence="2">
    <location>
        <begin position="9"/>
        <end position="21"/>
    </location>
</feature>
<evidence type="ECO:0000259" key="3">
    <source>
        <dbReference type="Pfam" id="PF07910"/>
    </source>
</evidence>
<dbReference type="InterPro" id="IPR012462">
    <property type="entry name" value="UFSP1/2_DUB_cat"/>
</dbReference>
<protein>
    <recommendedName>
        <fullName evidence="3">UFSP1/2/DUB catalytic domain-containing protein</fullName>
    </recommendedName>
</protein>
<dbReference type="Gene3D" id="3.90.70.130">
    <property type="match status" value="1"/>
</dbReference>
<evidence type="ECO:0000313" key="5">
    <source>
        <dbReference type="Proteomes" id="UP000054538"/>
    </source>
</evidence>
<dbReference type="Proteomes" id="UP000054538">
    <property type="component" value="Unassembled WGS sequence"/>
</dbReference>
<dbReference type="STRING" id="930991.A0A0D0E8V1"/>
<reference evidence="4 5" key="1">
    <citation type="submission" date="2014-04" db="EMBL/GenBank/DDBJ databases">
        <authorList>
            <consortium name="DOE Joint Genome Institute"/>
            <person name="Kuo A."/>
            <person name="Kohler A."/>
            <person name="Jargeat P."/>
            <person name="Nagy L.G."/>
            <person name="Floudas D."/>
            <person name="Copeland A."/>
            <person name="Barry K.W."/>
            <person name="Cichocki N."/>
            <person name="Veneault-Fourrey C."/>
            <person name="LaButti K."/>
            <person name="Lindquist E.A."/>
            <person name="Lipzen A."/>
            <person name="Lundell T."/>
            <person name="Morin E."/>
            <person name="Murat C."/>
            <person name="Sun H."/>
            <person name="Tunlid A."/>
            <person name="Henrissat B."/>
            <person name="Grigoriev I.V."/>
            <person name="Hibbett D.S."/>
            <person name="Martin F."/>
            <person name="Nordberg H.P."/>
            <person name="Cantor M.N."/>
            <person name="Hua S.X."/>
        </authorList>
    </citation>
    <scope>NUCLEOTIDE SEQUENCE [LARGE SCALE GENOMIC DNA]</scope>
    <source>
        <strain evidence="4 5">Ve08.2h10</strain>
    </source>
</reference>
<reference evidence="5" key="2">
    <citation type="submission" date="2015-01" db="EMBL/GenBank/DDBJ databases">
        <title>Evolutionary Origins and Diversification of the Mycorrhizal Mutualists.</title>
        <authorList>
            <consortium name="DOE Joint Genome Institute"/>
            <consortium name="Mycorrhizal Genomics Consortium"/>
            <person name="Kohler A."/>
            <person name="Kuo A."/>
            <person name="Nagy L.G."/>
            <person name="Floudas D."/>
            <person name="Copeland A."/>
            <person name="Barry K.W."/>
            <person name="Cichocki N."/>
            <person name="Veneault-Fourrey C."/>
            <person name="LaButti K."/>
            <person name="Lindquist E.A."/>
            <person name="Lipzen A."/>
            <person name="Lundell T."/>
            <person name="Morin E."/>
            <person name="Murat C."/>
            <person name="Riley R."/>
            <person name="Ohm R."/>
            <person name="Sun H."/>
            <person name="Tunlid A."/>
            <person name="Henrissat B."/>
            <person name="Grigoriev I.V."/>
            <person name="Hibbett D.S."/>
            <person name="Martin F."/>
        </authorList>
    </citation>
    <scope>NUCLEOTIDE SEQUENCE [LARGE SCALE GENOMIC DNA]</scope>
    <source>
        <strain evidence="5">Ve08.2h10</strain>
    </source>
</reference>
<evidence type="ECO:0000256" key="2">
    <source>
        <dbReference type="SAM" id="MobiDB-lite"/>
    </source>
</evidence>
<dbReference type="HOGENOM" id="CLU_029795_0_0_1"/>
<gene>
    <name evidence="4" type="ORF">PAXRUDRAFT_823439</name>
</gene>
<feature type="domain" description="UFSP1/2/DUB catalytic" evidence="3">
    <location>
        <begin position="120"/>
        <end position="318"/>
    </location>
</feature>
<dbReference type="AlphaFoldDB" id="A0A0D0E8V1"/>
<accession>A0A0D0E8V1</accession>
<evidence type="ECO:0000256" key="1">
    <source>
        <dbReference type="ARBA" id="ARBA00022801"/>
    </source>
</evidence>
<dbReference type="Pfam" id="PF07910">
    <property type="entry name" value="Peptidase_C78"/>
    <property type="match status" value="1"/>
</dbReference>
<name>A0A0D0E8V1_9AGAM</name>
<evidence type="ECO:0000313" key="4">
    <source>
        <dbReference type="EMBL" id="KIK98829.1"/>
    </source>
</evidence>
<proteinExistence type="predicted"/>
<dbReference type="OrthoDB" id="288987at2759"/>
<feature type="region of interest" description="Disordered" evidence="2">
    <location>
        <begin position="1"/>
        <end position="21"/>
    </location>
</feature>
<keyword evidence="5" id="KW-1185">Reference proteome</keyword>
<organism evidence="4 5">
    <name type="scientific">Paxillus rubicundulus Ve08.2h10</name>
    <dbReference type="NCBI Taxonomy" id="930991"/>
    <lineage>
        <taxon>Eukaryota</taxon>
        <taxon>Fungi</taxon>
        <taxon>Dikarya</taxon>
        <taxon>Basidiomycota</taxon>
        <taxon>Agaricomycotina</taxon>
        <taxon>Agaricomycetes</taxon>
        <taxon>Agaricomycetidae</taxon>
        <taxon>Boletales</taxon>
        <taxon>Paxilineae</taxon>
        <taxon>Paxillaceae</taxon>
        <taxon>Paxillus</taxon>
    </lineage>
</organism>
<dbReference type="EMBL" id="KN824879">
    <property type="protein sequence ID" value="KIK98829.1"/>
    <property type="molecule type" value="Genomic_DNA"/>
</dbReference>
<keyword evidence="1" id="KW-0378">Hydrolase</keyword>